<evidence type="ECO:0000313" key="3">
    <source>
        <dbReference type="Proteomes" id="UP000247498"/>
    </source>
</evidence>
<accession>A0A2V0NNG5</accession>
<dbReference type="InParanoid" id="A0A2V0NNG5"/>
<dbReference type="Proteomes" id="UP000247498">
    <property type="component" value="Unassembled WGS sequence"/>
</dbReference>
<organism evidence="2 3">
    <name type="scientific">Raphidocelis subcapitata</name>
    <dbReference type="NCBI Taxonomy" id="307507"/>
    <lineage>
        <taxon>Eukaryota</taxon>
        <taxon>Viridiplantae</taxon>
        <taxon>Chlorophyta</taxon>
        <taxon>core chlorophytes</taxon>
        <taxon>Chlorophyceae</taxon>
        <taxon>CS clade</taxon>
        <taxon>Sphaeropleales</taxon>
        <taxon>Selenastraceae</taxon>
        <taxon>Raphidocelis</taxon>
    </lineage>
</organism>
<evidence type="ECO:0000256" key="1">
    <source>
        <dbReference type="SAM" id="MobiDB-lite"/>
    </source>
</evidence>
<evidence type="ECO:0000313" key="2">
    <source>
        <dbReference type="EMBL" id="GBF89096.1"/>
    </source>
</evidence>
<dbReference type="OrthoDB" id="546011at2759"/>
<feature type="region of interest" description="Disordered" evidence="1">
    <location>
        <begin position="1"/>
        <end position="28"/>
    </location>
</feature>
<comment type="caution">
    <text evidence="2">The sequence shown here is derived from an EMBL/GenBank/DDBJ whole genome shotgun (WGS) entry which is preliminary data.</text>
</comment>
<dbReference type="AlphaFoldDB" id="A0A2V0NNG5"/>
<gene>
    <name evidence="2" type="ORF">Rsub_01813</name>
</gene>
<feature type="compositionally biased region" description="Low complexity" evidence="1">
    <location>
        <begin position="647"/>
        <end position="662"/>
    </location>
</feature>
<proteinExistence type="predicted"/>
<protein>
    <submittedName>
        <fullName evidence="2">Uncharacterized protein</fullName>
    </submittedName>
</protein>
<reference evidence="2 3" key="1">
    <citation type="journal article" date="2018" name="Sci. Rep.">
        <title>Raphidocelis subcapitata (=Pseudokirchneriella subcapitata) provides an insight into genome evolution and environmental adaptations in the Sphaeropleales.</title>
        <authorList>
            <person name="Suzuki S."/>
            <person name="Yamaguchi H."/>
            <person name="Nakajima N."/>
            <person name="Kawachi M."/>
        </authorList>
    </citation>
    <scope>NUCLEOTIDE SEQUENCE [LARGE SCALE GENOMIC DNA]</scope>
    <source>
        <strain evidence="2 3">NIES-35</strain>
    </source>
</reference>
<keyword evidence="3" id="KW-1185">Reference proteome</keyword>
<sequence length="662" mass="71466">MASSDETEATTSVHTEPGAPDGREAWDPFRVARNNPQVEAYREWWRNNPLNNLRSGPKANLWRRFQAEVVEGKTPLEASQGPHTMTLEDLKMPIIKTEDLDELLGPETEVPSDELWWGTPDPAVYAQGTMHLNKKQLAEECEKGNLVTLRRFREMLGAAEDWEIEEMQRLLSVFEARQKMVMPTGDGKAISFYDLYHYVHNNPQLKALAKRGVNAVDAADGMTREERLQLLEEVAPWTLNPEAETMQLPEGALRALPLGLLSDSAYYSRPPTRWLKGLDGRKDFGYGVYLHEARAAEVLGPKGGGRGAEGVLASNDYFEDLLAAGPLVGMTLMAVASRPLPLEEATSAWSDRLAAHLERLASSGAAGPSDAPPPRPCCSKAAAAAALAVAGRGGGGGAIPRPVFGPIEESREKLRALTALFEPSQLAAQTRLLDGDGKCLREGASLLLSAAPGGVVMVEAITPGKVRDQEAYLLGAVADARLCAALFGMFLHPDACLDRGFAHRAAYNSLWFVNGFKSYNADNNPNVRLASDPAPRVHRLARRGRGAAWRLPPPGQDPTAAAPELVGSVKQRVAAYQIHGAFAAAWEAVDAVERRPGMSTRAFVEARRRAAEGALTRSLGALGLNVQGLSIPMPELPEEEEPPRPPAAAADLAAMAAPLEVP</sequence>
<dbReference type="EMBL" id="BDRX01000008">
    <property type="protein sequence ID" value="GBF89096.1"/>
    <property type="molecule type" value="Genomic_DNA"/>
</dbReference>
<name>A0A2V0NNG5_9CHLO</name>
<feature type="region of interest" description="Disordered" evidence="1">
    <location>
        <begin position="633"/>
        <end position="662"/>
    </location>
</feature>